<reference evidence="1 2" key="1">
    <citation type="submission" date="2023-08" db="EMBL/GenBank/DDBJ databases">
        <title>Pseudoalteromonas haloplanktis LL1 genome.</title>
        <authorList>
            <person name="Wu S."/>
        </authorList>
    </citation>
    <scope>NUCLEOTIDE SEQUENCE [LARGE SCALE GENOMIC DNA]</scope>
    <source>
        <strain evidence="1 2">LL1</strain>
    </source>
</reference>
<organism evidence="1 2">
    <name type="scientific">Pseudoalteromonas haloplanktis</name>
    <name type="common">Alteromonas haloplanktis</name>
    <dbReference type="NCBI Taxonomy" id="228"/>
    <lineage>
        <taxon>Bacteria</taxon>
        <taxon>Pseudomonadati</taxon>
        <taxon>Pseudomonadota</taxon>
        <taxon>Gammaproteobacteria</taxon>
        <taxon>Alteromonadales</taxon>
        <taxon>Pseudoalteromonadaceae</taxon>
        <taxon>Pseudoalteromonas</taxon>
    </lineage>
</organism>
<proteinExistence type="predicted"/>
<evidence type="ECO:0000313" key="1">
    <source>
        <dbReference type="EMBL" id="MDQ9093683.1"/>
    </source>
</evidence>
<name>A0ABU1BGS4_PSEHA</name>
<sequence>MKRLTDLSGKNLSVISLGHSQRKVHPAWKDDTNDCFLICYELIFSFEDGSHYLVKPCELDLPDRFPALGLSIDQVNSSRPKSVFTAFEQPNRVVGIEQSDFLGEDTINQYSLILDNQQRIIIRHVFPPMSMGIKIENGNA</sequence>
<dbReference type="RefSeq" id="WP_016707386.1">
    <property type="nucleotide sequence ID" value="NZ_JAVIFY010000019.1"/>
</dbReference>
<dbReference type="Proteomes" id="UP001226574">
    <property type="component" value="Unassembled WGS sequence"/>
</dbReference>
<gene>
    <name evidence="1" type="ORF">RC083_19105</name>
</gene>
<comment type="caution">
    <text evidence="1">The sequence shown here is derived from an EMBL/GenBank/DDBJ whole genome shotgun (WGS) entry which is preliminary data.</text>
</comment>
<dbReference type="EMBL" id="JAVIFY010000019">
    <property type="protein sequence ID" value="MDQ9093683.1"/>
    <property type="molecule type" value="Genomic_DNA"/>
</dbReference>
<protein>
    <submittedName>
        <fullName evidence="1">Uncharacterized protein</fullName>
    </submittedName>
</protein>
<keyword evidence="2" id="KW-1185">Reference proteome</keyword>
<accession>A0ABU1BGS4</accession>
<evidence type="ECO:0000313" key="2">
    <source>
        <dbReference type="Proteomes" id="UP001226574"/>
    </source>
</evidence>